<sequence length="125" mass="14191">FSYAAYCDTKNWSFLDKIFTQDAVAIYGSEEEGMKCKGLDEIRSFLQKSLEKVISAQHLIGNIEIQIDGKSATAKSFLAALQMNEEDGNIKSSEVWGQYIDSLVKENGNWKIKEKKLNIIYGRQQ</sequence>
<dbReference type="Gene3D" id="3.10.450.50">
    <property type="match status" value="1"/>
</dbReference>
<accession>A0A381S1P5</accession>
<reference evidence="2" key="1">
    <citation type="submission" date="2018-05" db="EMBL/GenBank/DDBJ databases">
        <authorList>
            <person name="Lanie J.A."/>
            <person name="Ng W.-L."/>
            <person name="Kazmierczak K.M."/>
            <person name="Andrzejewski T.M."/>
            <person name="Davidsen T.M."/>
            <person name="Wayne K.J."/>
            <person name="Tettelin H."/>
            <person name="Glass J.I."/>
            <person name="Rusch D."/>
            <person name="Podicherti R."/>
            <person name="Tsui H.-C.T."/>
            <person name="Winkler M.E."/>
        </authorList>
    </citation>
    <scope>NUCLEOTIDE SEQUENCE</scope>
</reference>
<name>A0A381S1P5_9ZZZZ</name>
<organism evidence="2">
    <name type="scientific">marine metagenome</name>
    <dbReference type="NCBI Taxonomy" id="408172"/>
    <lineage>
        <taxon>unclassified sequences</taxon>
        <taxon>metagenomes</taxon>
        <taxon>ecological metagenomes</taxon>
    </lineage>
</organism>
<protein>
    <recommendedName>
        <fullName evidence="1">SnoaL-like domain-containing protein</fullName>
    </recommendedName>
</protein>
<dbReference type="AlphaFoldDB" id="A0A381S1P5"/>
<evidence type="ECO:0000313" key="2">
    <source>
        <dbReference type="EMBL" id="SUZ98046.1"/>
    </source>
</evidence>
<dbReference type="InterPro" id="IPR032710">
    <property type="entry name" value="NTF2-like_dom_sf"/>
</dbReference>
<dbReference type="InterPro" id="IPR037401">
    <property type="entry name" value="SnoaL-like"/>
</dbReference>
<dbReference type="EMBL" id="UINC01002567">
    <property type="protein sequence ID" value="SUZ98046.1"/>
    <property type="molecule type" value="Genomic_DNA"/>
</dbReference>
<dbReference type="SUPFAM" id="SSF54427">
    <property type="entry name" value="NTF2-like"/>
    <property type="match status" value="1"/>
</dbReference>
<feature type="domain" description="SnoaL-like" evidence="1">
    <location>
        <begin position="2"/>
        <end position="114"/>
    </location>
</feature>
<gene>
    <name evidence="2" type="ORF">METZ01_LOCUS50900</name>
</gene>
<dbReference type="CDD" id="cd00531">
    <property type="entry name" value="NTF2_like"/>
    <property type="match status" value="1"/>
</dbReference>
<proteinExistence type="predicted"/>
<feature type="non-terminal residue" evidence="2">
    <location>
        <position position="1"/>
    </location>
</feature>
<evidence type="ECO:0000259" key="1">
    <source>
        <dbReference type="Pfam" id="PF13577"/>
    </source>
</evidence>
<dbReference type="Pfam" id="PF13577">
    <property type="entry name" value="SnoaL_4"/>
    <property type="match status" value="1"/>
</dbReference>